<reference evidence="2 3" key="1">
    <citation type="submission" date="2018-01" db="EMBL/GenBank/DDBJ databases">
        <title>The draft genome of an aniline degradation strain ANB-1.</title>
        <authorList>
            <person name="Zhang L."/>
            <person name="Jiang J."/>
        </authorList>
    </citation>
    <scope>NUCLEOTIDE SEQUENCE [LARGE SCALE GENOMIC DNA]</scope>
    <source>
        <strain evidence="2 3">ANB-1</strain>
    </source>
</reference>
<organism evidence="2 3">
    <name type="scientific">Achromobacter pulmonis</name>
    <dbReference type="NCBI Taxonomy" id="1389932"/>
    <lineage>
        <taxon>Bacteria</taxon>
        <taxon>Pseudomonadati</taxon>
        <taxon>Pseudomonadota</taxon>
        <taxon>Betaproteobacteria</taxon>
        <taxon>Burkholderiales</taxon>
        <taxon>Alcaligenaceae</taxon>
        <taxon>Achromobacter</taxon>
    </lineage>
</organism>
<evidence type="ECO:0000313" key="2">
    <source>
        <dbReference type="EMBL" id="PND33791.1"/>
    </source>
</evidence>
<dbReference type="EMBL" id="POQS01000003">
    <property type="protein sequence ID" value="PND33791.1"/>
    <property type="molecule type" value="Genomic_DNA"/>
</dbReference>
<dbReference type="AlphaFoldDB" id="A0A2N8KK16"/>
<gene>
    <name evidence="2" type="ORF">C1I89_14195</name>
</gene>
<dbReference type="InterPro" id="IPR042100">
    <property type="entry name" value="Bug_dom1"/>
</dbReference>
<keyword evidence="3" id="KW-1185">Reference proteome</keyword>
<dbReference type="Pfam" id="PF03401">
    <property type="entry name" value="TctC"/>
    <property type="match status" value="1"/>
</dbReference>
<dbReference type="PIRSF" id="PIRSF017082">
    <property type="entry name" value="YflP"/>
    <property type="match status" value="1"/>
</dbReference>
<dbReference type="PANTHER" id="PTHR42928:SF5">
    <property type="entry name" value="BLR1237 PROTEIN"/>
    <property type="match status" value="1"/>
</dbReference>
<comment type="caution">
    <text evidence="2">The sequence shown here is derived from an EMBL/GenBank/DDBJ whole genome shotgun (WGS) entry which is preliminary data.</text>
</comment>
<dbReference type="Gene3D" id="3.40.190.10">
    <property type="entry name" value="Periplasmic binding protein-like II"/>
    <property type="match status" value="1"/>
</dbReference>
<accession>A0A2N8KK16</accession>
<dbReference type="Proteomes" id="UP000235994">
    <property type="component" value="Unassembled WGS sequence"/>
</dbReference>
<dbReference type="Gene3D" id="3.40.190.150">
    <property type="entry name" value="Bordetella uptake gene, domain 1"/>
    <property type="match status" value="1"/>
</dbReference>
<proteinExistence type="inferred from homology"/>
<dbReference type="InterPro" id="IPR005064">
    <property type="entry name" value="BUG"/>
</dbReference>
<dbReference type="CDD" id="cd13578">
    <property type="entry name" value="PBP2_Bug27"/>
    <property type="match status" value="1"/>
</dbReference>
<sequence>MALTACASRVSFAAFPERPVTIVVPLAAGGVTDIVARYVANQLGQVWKAPIVVENRPGAGGSVGAEYVAKARPDGYTLVMGTVSSHAINASLYQGLRYDNIRDFDPVSLVASGPNLLVVHPSVPVSTLAELIAYLKANPGRLSYGSAGVGTSTHVLAELFKMKTGTEMTHVPYKGSSAMMTDLVAGRVQLAFDNMPTALAQVRSGTLKPIAVSSADRWAEEPGIPTMSETVPGLVATSWQGLFAPAGTPPQTLDAYAAALQKILSAQATTARFRDLGTNAASLSRGEFAKYVQSETLRWAEVVKASGARAG</sequence>
<evidence type="ECO:0000313" key="3">
    <source>
        <dbReference type="Proteomes" id="UP000235994"/>
    </source>
</evidence>
<evidence type="ECO:0000256" key="1">
    <source>
        <dbReference type="ARBA" id="ARBA00006987"/>
    </source>
</evidence>
<comment type="similarity">
    <text evidence="1">Belongs to the UPF0065 (bug) family.</text>
</comment>
<protein>
    <submittedName>
        <fullName evidence="2">LacI family transcriptional regulator</fullName>
    </submittedName>
</protein>
<name>A0A2N8KK16_9BURK</name>
<dbReference type="PANTHER" id="PTHR42928">
    <property type="entry name" value="TRICARBOXYLATE-BINDING PROTEIN"/>
    <property type="match status" value="1"/>
</dbReference>
<dbReference type="SUPFAM" id="SSF53850">
    <property type="entry name" value="Periplasmic binding protein-like II"/>
    <property type="match status" value="1"/>
</dbReference>